<evidence type="ECO:0000256" key="1">
    <source>
        <dbReference type="SAM" id="Phobius"/>
    </source>
</evidence>
<sequence>MIVRYMIILLALIYGSDLVADIDLEDQQSPKNKTDKIVFIQDDIDHDIYLAGSQITVKANVDGDVVAVGRRVTIEEKISEDVIATAKNITIDGDIGDDARLAGGQVIVNGNITEDAIIAGGLIQFSSHSTVGNRAWLVGGSIEFNGRAGDELIIKGREIIIAGEIAGDVTLYAKNIQILPTAKIMGNFTYTSAEEANIHPGSVISGSVRKQPLPDWQSSSLETLKELSITISILFLLSIVISVGILYLLLPDMFMTASDTVSLRFLQCIAVGLMIFLITPPLIILLFITILGAPLALLVLLFYIALLIMGYFIAIFYVGDRLLTYIRRNREKTTLWRLLSIVVALMVLLILSAIPLIGLLTLFFIFLVGLGSTTFYLLSKLGMSKAVNASI</sequence>
<dbReference type="AlphaFoldDB" id="A0A1D2QTP0"/>
<proteinExistence type="predicted"/>
<reference evidence="3 4" key="1">
    <citation type="journal article" date="2016" name="Appl. Environ. Microbiol.">
        <title>Lack of Overt Genome Reduction in the Bryostatin-Producing Bryozoan Symbiont "Candidatus Endobugula sertula".</title>
        <authorList>
            <person name="Miller I.J."/>
            <person name="Vanee N."/>
            <person name="Fong S.S."/>
            <person name="Lim-Fong G.E."/>
            <person name="Kwan J.C."/>
        </authorList>
    </citation>
    <scope>NUCLEOTIDE SEQUENCE [LARGE SCALE GENOMIC DNA]</scope>
    <source>
        <strain evidence="3">AB1-4</strain>
    </source>
</reference>
<gene>
    <name evidence="3" type="ORF">AB835_01410</name>
</gene>
<evidence type="ECO:0000259" key="2">
    <source>
        <dbReference type="Pfam" id="PF26514"/>
    </source>
</evidence>
<dbReference type="EMBL" id="MDLC01000003">
    <property type="protein sequence ID" value="ODS24946.1"/>
    <property type="molecule type" value="Genomic_DNA"/>
</dbReference>
<keyword evidence="1" id="KW-0812">Transmembrane</keyword>
<dbReference type="Proteomes" id="UP000242502">
    <property type="component" value="Unassembled WGS sequence"/>
</dbReference>
<feature type="transmembrane region" description="Helical" evidence="1">
    <location>
        <begin position="227"/>
        <end position="250"/>
    </location>
</feature>
<accession>A0A1D2QTP0</accession>
<feature type="domain" description="DUF8173" evidence="2">
    <location>
        <begin position="229"/>
        <end position="372"/>
    </location>
</feature>
<organism evidence="3 4">
    <name type="scientific">Candidatus Endobugula sertula</name>
    <name type="common">Bugula neritina bacterial symbiont</name>
    <dbReference type="NCBI Taxonomy" id="62101"/>
    <lineage>
        <taxon>Bacteria</taxon>
        <taxon>Pseudomonadati</taxon>
        <taxon>Pseudomonadota</taxon>
        <taxon>Gammaproteobacteria</taxon>
        <taxon>Cellvibrionales</taxon>
        <taxon>Cellvibrionaceae</taxon>
        <taxon>Candidatus Endobugula</taxon>
    </lineage>
</organism>
<comment type="caution">
    <text evidence="3">The sequence shown here is derived from an EMBL/GenBank/DDBJ whole genome shotgun (WGS) entry which is preliminary data.</text>
</comment>
<feature type="transmembrane region" description="Helical" evidence="1">
    <location>
        <begin position="360"/>
        <end position="378"/>
    </location>
</feature>
<name>A0A1D2QTP0_9GAMM</name>
<dbReference type="STRING" id="62101.AB835_01410"/>
<dbReference type="Pfam" id="PF26514">
    <property type="entry name" value="DUF8173"/>
    <property type="match status" value="1"/>
</dbReference>
<keyword evidence="1" id="KW-0472">Membrane</keyword>
<feature type="transmembrane region" description="Helical" evidence="1">
    <location>
        <begin position="262"/>
        <end position="291"/>
    </location>
</feature>
<evidence type="ECO:0000313" key="3">
    <source>
        <dbReference type="EMBL" id="ODS24946.1"/>
    </source>
</evidence>
<evidence type="ECO:0000313" key="4">
    <source>
        <dbReference type="Proteomes" id="UP000242502"/>
    </source>
</evidence>
<protein>
    <recommendedName>
        <fullName evidence="2">DUF8173 domain-containing protein</fullName>
    </recommendedName>
</protein>
<keyword evidence="1" id="KW-1133">Transmembrane helix</keyword>
<feature type="transmembrane region" description="Helical" evidence="1">
    <location>
        <begin position="297"/>
        <end position="323"/>
    </location>
</feature>
<dbReference type="InterPro" id="IPR058486">
    <property type="entry name" value="DUF8173"/>
</dbReference>
<feature type="transmembrane region" description="Helical" evidence="1">
    <location>
        <begin position="335"/>
        <end position="354"/>
    </location>
</feature>